<dbReference type="InParanoid" id="D8QIH7"/>
<dbReference type="EMBL" id="GL377313">
    <property type="protein sequence ID" value="EFI92410.1"/>
    <property type="molecule type" value="Genomic_DNA"/>
</dbReference>
<protein>
    <recommendedName>
        <fullName evidence="4">Fungal-type protein kinase domain-containing protein</fullName>
    </recommendedName>
</protein>
<dbReference type="RefSeq" id="XP_003027313.1">
    <property type="nucleotide sequence ID" value="XM_003027267.1"/>
</dbReference>
<dbReference type="OrthoDB" id="2747778at2759"/>
<evidence type="ECO:0000256" key="1">
    <source>
        <dbReference type="SAM" id="MobiDB-lite"/>
    </source>
</evidence>
<feature type="non-terminal residue" evidence="2">
    <location>
        <position position="325"/>
    </location>
</feature>
<dbReference type="Proteomes" id="UP000007431">
    <property type="component" value="Unassembled WGS sequence"/>
</dbReference>
<keyword evidence="3" id="KW-1185">Reference proteome</keyword>
<dbReference type="HOGENOM" id="CLU_855700_0_0_1"/>
<dbReference type="VEuPathDB" id="FungiDB:SCHCODRAFT_01340842"/>
<evidence type="ECO:0000313" key="3">
    <source>
        <dbReference type="Proteomes" id="UP000007431"/>
    </source>
</evidence>
<dbReference type="KEGG" id="scm:SCHCO_01340842"/>
<gene>
    <name evidence="2" type="ORF">SCHCODRAFT_113703</name>
</gene>
<dbReference type="GeneID" id="9596706"/>
<reference evidence="2 3" key="1">
    <citation type="journal article" date="2010" name="Nat. Biotechnol.">
        <title>Genome sequence of the model mushroom Schizophyllum commune.</title>
        <authorList>
            <person name="Ohm R.A."/>
            <person name="de Jong J.F."/>
            <person name="Lugones L.G."/>
            <person name="Aerts A."/>
            <person name="Kothe E."/>
            <person name="Stajich J.E."/>
            <person name="de Vries R.P."/>
            <person name="Record E."/>
            <person name="Levasseur A."/>
            <person name="Baker S.E."/>
            <person name="Bartholomew K.A."/>
            <person name="Coutinho P.M."/>
            <person name="Erdmann S."/>
            <person name="Fowler T.J."/>
            <person name="Gathman A.C."/>
            <person name="Lombard V."/>
            <person name="Henrissat B."/>
            <person name="Knabe N."/>
            <person name="Kuees U."/>
            <person name="Lilly W.W."/>
            <person name="Lindquist E."/>
            <person name="Lucas S."/>
            <person name="Magnuson J.K."/>
            <person name="Piumi F."/>
            <person name="Raudaskoski M."/>
            <person name="Salamov A."/>
            <person name="Schmutz J."/>
            <person name="Schwarze F.W.M.R."/>
            <person name="vanKuyk P.A."/>
            <person name="Horton J.S."/>
            <person name="Grigoriev I.V."/>
            <person name="Woesten H.A.B."/>
        </authorList>
    </citation>
    <scope>NUCLEOTIDE SEQUENCE [LARGE SCALE GENOMIC DNA]</scope>
    <source>
        <strain evidence="3">H4-8 / FGSC 9210</strain>
    </source>
</reference>
<dbReference type="AlphaFoldDB" id="D8QIH7"/>
<proteinExistence type="predicted"/>
<feature type="compositionally biased region" description="Polar residues" evidence="1">
    <location>
        <begin position="309"/>
        <end position="325"/>
    </location>
</feature>
<feature type="region of interest" description="Disordered" evidence="1">
    <location>
        <begin position="43"/>
        <end position="66"/>
    </location>
</feature>
<evidence type="ECO:0008006" key="4">
    <source>
        <dbReference type="Google" id="ProtNLM"/>
    </source>
</evidence>
<feature type="region of interest" description="Disordered" evidence="1">
    <location>
        <begin position="217"/>
        <end position="257"/>
    </location>
</feature>
<sequence>MAVSKCRKLHRDLSAWNILIDPDSKRGLLTDWDLCAPMPSAEACEEDPSINPLAQIPNSSGRPDRTYMPVREATAIAIVDELLLSYTFRGGVPVGGDTKRSFLSGSGNFKLELSPDTTRGWLKYQTALERYTPDPLLDDVPPAPTDLCDYDKLDATWRRILDQGVFMDNDRLNDPDHTQDPFHVSAVYRRSLEMEADKQVELQTSAQLILAESQRTEAEARQAEMQRANPKTSIDKTGKMKRGKRGPQGAKQGEERGGLCLTVPFPVGIVLAGRDAGMCENGREEAEVAAEAIEEDAGRAAKRQKTNPDRSGTTSPDKLKNSTQE</sequence>
<evidence type="ECO:0000313" key="2">
    <source>
        <dbReference type="EMBL" id="EFI92410.1"/>
    </source>
</evidence>
<feature type="region of interest" description="Disordered" evidence="1">
    <location>
        <begin position="282"/>
        <end position="325"/>
    </location>
</feature>
<name>D8QIH7_SCHCM</name>
<accession>D8QIH7</accession>
<organism evidence="3">
    <name type="scientific">Schizophyllum commune (strain H4-8 / FGSC 9210)</name>
    <name type="common">Split gill fungus</name>
    <dbReference type="NCBI Taxonomy" id="578458"/>
    <lineage>
        <taxon>Eukaryota</taxon>
        <taxon>Fungi</taxon>
        <taxon>Dikarya</taxon>
        <taxon>Basidiomycota</taxon>
        <taxon>Agaricomycotina</taxon>
        <taxon>Agaricomycetes</taxon>
        <taxon>Agaricomycetidae</taxon>
        <taxon>Agaricales</taxon>
        <taxon>Schizophyllaceae</taxon>
        <taxon>Schizophyllum</taxon>
    </lineage>
</organism>